<comment type="catalytic activity">
    <reaction evidence="10">
        <text>1-octadecanoyl-2-(9Z-octadecenoyl)-sn-glycerol + H2O = 2-(9Z-octadecenoyl)-glycerol + octadecanoate + H(+)</text>
        <dbReference type="Rhea" id="RHEA:77103"/>
        <dbReference type="ChEBI" id="CHEBI:15377"/>
        <dbReference type="ChEBI" id="CHEBI:15378"/>
        <dbReference type="ChEBI" id="CHEBI:25629"/>
        <dbReference type="ChEBI" id="CHEBI:73990"/>
        <dbReference type="ChEBI" id="CHEBI:75468"/>
    </reaction>
</comment>
<gene>
    <name evidence="13" type="ORF">TNIN_455351</name>
</gene>
<evidence type="ECO:0000259" key="12">
    <source>
        <dbReference type="Pfam" id="PF00561"/>
    </source>
</evidence>
<dbReference type="AlphaFoldDB" id="A0A8X6M8B2"/>
<dbReference type="SUPFAM" id="SSF53474">
    <property type="entry name" value="alpha/beta-Hydrolases"/>
    <property type="match status" value="1"/>
</dbReference>
<dbReference type="InterPro" id="IPR029058">
    <property type="entry name" value="AB_hydrolase_fold"/>
</dbReference>
<feature type="domain" description="AB hydrolase-1" evidence="12">
    <location>
        <begin position="43"/>
        <end position="231"/>
    </location>
</feature>
<evidence type="ECO:0000313" key="13">
    <source>
        <dbReference type="EMBL" id="GFS36218.1"/>
    </source>
</evidence>
<dbReference type="GO" id="GO:0052689">
    <property type="term" value="F:carboxylic ester hydrolase activity"/>
    <property type="evidence" value="ECO:0007669"/>
    <property type="project" value="TreeGrafter"/>
</dbReference>
<accession>A0A8X6M8B2</accession>
<comment type="catalytic activity">
    <reaction evidence="11">
        <text>1-octadecanoyl-2-(5Z,8Z,11Z,14Z-eicosatetraenoyl)-sn-glycerol + H2O = 2-(5Z,8Z,11Z,14Z-eicosatetraenoyl)-glycerol + octadecanoate + H(+)</text>
        <dbReference type="Rhea" id="RHEA:38507"/>
        <dbReference type="ChEBI" id="CHEBI:15377"/>
        <dbReference type="ChEBI" id="CHEBI:15378"/>
        <dbReference type="ChEBI" id="CHEBI:25629"/>
        <dbReference type="ChEBI" id="CHEBI:52392"/>
        <dbReference type="ChEBI" id="CHEBI:75728"/>
    </reaction>
</comment>
<evidence type="ECO:0000256" key="1">
    <source>
        <dbReference type="ARBA" id="ARBA00008645"/>
    </source>
</evidence>
<dbReference type="InterPro" id="IPR000073">
    <property type="entry name" value="AB_hydrolase_1"/>
</dbReference>
<evidence type="ECO:0000256" key="10">
    <source>
        <dbReference type="ARBA" id="ARBA00048513"/>
    </source>
</evidence>
<evidence type="ECO:0000256" key="6">
    <source>
        <dbReference type="ARBA" id="ARBA00043742"/>
    </source>
</evidence>
<dbReference type="EC" id="3.1.1.116" evidence="3"/>
<evidence type="ECO:0000256" key="5">
    <source>
        <dbReference type="ARBA" id="ARBA00043667"/>
    </source>
</evidence>
<sequence length="248" mass="27944">MIYLRLLQMPLREKCTLLMRGTMETVSGAMCSTSTVTWTICSTFMDRIGARKVILVGHSMGGITAIKTALRAPERVERLVVEDIAGNKEALSQERMNSIVYFLSLAIKAIQQVPAGEDEEKAKHFILDFLFKNLPDEFKKHNNKDNVLSRIQLKRTADGRYNFRGNIEAVSKALQNAESLMTQPTGLYEGAACFIYGKLSPLNVPSEEQFIKERFPKAKLIGIENATHGVHNDCKKEFTEILLNFLLE</sequence>
<evidence type="ECO:0000256" key="11">
    <source>
        <dbReference type="ARBA" id="ARBA00048919"/>
    </source>
</evidence>
<comment type="similarity">
    <text evidence="1">Belongs to the AB hydrolase superfamily.</text>
</comment>
<comment type="caution">
    <text evidence="13">The sequence shown here is derived from an EMBL/GenBank/DDBJ whole genome shotgun (WGS) entry which is preliminary data.</text>
</comment>
<keyword evidence="14" id="KW-1185">Reference proteome</keyword>
<comment type="catalytic activity">
    <reaction evidence="5">
        <text>a 1,2-diacyl-sn-glycerol + H2O = a 2-acylglycerol + a fatty acid + H(+)</text>
        <dbReference type="Rhea" id="RHEA:33275"/>
        <dbReference type="ChEBI" id="CHEBI:15377"/>
        <dbReference type="ChEBI" id="CHEBI:15378"/>
        <dbReference type="ChEBI" id="CHEBI:17389"/>
        <dbReference type="ChEBI" id="CHEBI:17815"/>
        <dbReference type="ChEBI" id="CHEBI:28868"/>
        <dbReference type="EC" id="3.1.1.116"/>
    </reaction>
</comment>
<name>A0A8X6M8B2_9ARAC</name>
<dbReference type="PANTHER" id="PTHR46118">
    <property type="entry name" value="PROTEIN ABHD11"/>
    <property type="match status" value="1"/>
</dbReference>
<evidence type="ECO:0000256" key="2">
    <source>
        <dbReference type="ARBA" id="ARBA00022801"/>
    </source>
</evidence>
<evidence type="ECO:0000256" key="9">
    <source>
        <dbReference type="ARBA" id="ARBA00048504"/>
    </source>
</evidence>
<comment type="catalytic activity">
    <reaction evidence="9">
        <text>1,2-didecanoylglycerol + H2O = decanoylglycerol + decanoate + H(+)</text>
        <dbReference type="Rhea" id="RHEA:48596"/>
        <dbReference type="ChEBI" id="CHEBI:11152"/>
        <dbReference type="ChEBI" id="CHEBI:15377"/>
        <dbReference type="ChEBI" id="CHEBI:15378"/>
        <dbReference type="ChEBI" id="CHEBI:27689"/>
        <dbReference type="ChEBI" id="CHEBI:90605"/>
    </reaction>
</comment>
<evidence type="ECO:0000256" key="3">
    <source>
        <dbReference type="ARBA" id="ARBA00026104"/>
    </source>
</evidence>
<dbReference type="Gene3D" id="3.40.50.1820">
    <property type="entry name" value="alpha/beta hydrolase"/>
    <property type="match status" value="1"/>
</dbReference>
<evidence type="ECO:0000256" key="7">
    <source>
        <dbReference type="ARBA" id="ARBA00044064"/>
    </source>
</evidence>
<dbReference type="Pfam" id="PF00561">
    <property type="entry name" value="Abhydrolase_1"/>
    <property type="match status" value="1"/>
</dbReference>
<dbReference type="EMBL" id="BMAV01024798">
    <property type="protein sequence ID" value="GFS36218.1"/>
    <property type="molecule type" value="Genomic_DNA"/>
</dbReference>
<reference evidence="13" key="1">
    <citation type="submission" date="2020-08" db="EMBL/GenBank/DDBJ databases">
        <title>Multicomponent nature underlies the extraordinary mechanical properties of spider dragline silk.</title>
        <authorList>
            <person name="Kono N."/>
            <person name="Nakamura H."/>
            <person name="Mori M."/>
            <person name="Yoshida Y."/>
            <person name="Ohtoshi R."/>
            <person name="Malay A.D."/>
            <person name="Moran D.A.P."/>
            <person name="Tomita M."/>
            <person name="Numata K."/>
            <person name="Arakawa K."/>
        </authorList>
    </citation>
    <scope>NUCLEOTIDE SEQUENCE</scope>
</reference>
<dbReference type="GO" id="GO:0005739">
    <property type="term" value="C:mitochondrion"/>
    <property type="evidence" value="ECO:0007669"/>
    <property type="project" value="TreeGrafter"/>
</dbReference>
<dbReference type="Proteomes" id="UP000886998">
    <property type="component" value="Unassembled WGS sequence"/>
</dbReference>
<dbReference type="PRINTS" id="PR00111">
    <property type="entry name" value="ABHYDROLASE"/>
</dbReference>
<keyword evidence="2" id="KW-0378">Hydrolase</keyword>
<proteinExistence type="inferred from homology"/>
<evidence type="ECO:0000256" key="8">
    <source>
        <dbReference type="ARBA" id="ARBA00048283"/>
    </source>
</evidence>
<dbReference type="OrthoDB" id="8119704at2759"/>
<protein>
    <recommendedName>
        <fullName evidence="7">sn-1-specific diacylglycerol lipase ABHD11</fullName>
        <ecNumber evidence="3">3.1.1.116</ecNumber>
    </recommendedName>
    <alternativeName>
        <fullName evidence="4">Alpha/beta hydrolase domain-containing protein 11</fullName>
    </alternativeName>
</protein>
<organism evidence="13 14">
    <name type="scientific">Trichonephila inaurata madagascariensis</name>
    <dbReference type="NCBI Taxonomy" id="2747483"/>
    <lineage>
        <taxon>Eukaryota</taxon>
        <taxon>Metazoa</taxon>
        <taxon>Ecdysozoa</taxon>
        <taxon>Arthropoda</taxon>
        <taxon>Chelicerata</taxon>
        <taxon>Arachnida</taxon>
        <taxon>Araneae</taxon>
        <taxon>Araneomorphae</taxon>
        <taxon>Entelegynae</taxon>
        <taxon>Araneoidea</taxon>
        <taxon>Nephilidae</taxon>
        <taxon>Trichonephila</taxon>
        <taxon>Trichonephila inaurata</taxon>
    </lineage>
</organism>
<evidence type="ECO:0000256" key="4">
    <source>
        <dbReference type="ARBA" id="ARBA00042703"/>
    </source>
</evidence>
<evidence type="ECO:0000313" key="14">
    <source>
        <dbReference type="Proteomes" id="UP000886998"/>
    </source>
</evidence>
<comment type="catalytic activity">
    <reaction evidence="8">
        <text>1-octadecanoyl-2-(4Z,7Z,10Z,13Z,16Z,19Z-docosahexaenoyl)-sn-glycerol + H2O = 2-(4Z,7Z,10Z,13Z,16Z,19Z-docosahexaenoyl)-glycerol + octadecanoate + H(+)</text>
        <dbReference type="Rhea" id="RHEA:77107"/>
        <dbReference type="ChEBI" id="CHEBI:15377"/>
        <dbReference type="ChEBI" id="CHEBI:15378"/>
        <dbReference type="ChEBI" id="CHEBI:25629"/>
        <dbReference type="ChEBI" id="CHEBI:77129"/>
        <dbReference type="ChEBI" id="CHEBI:186738"/>
    </reaction>
</comment>
<comment type="catalytic activity">
    <reaction evidence="6">
        <text>a 1,3-diacyl-sn-glycerol + H2O = a 1-acyl-sn-glycerol + a fatty acid + H(+)</text>
        <dbReference type="Rhea" id="RHEA:38503"/>
        <dbReference type="ChEBI" id="CHEBI:15377"/>
        <dbReference type="ChEBI" id="CHEBI:15378"/>
        <dbReference type="ChEBI" id="CHEBI:28868"/>
        <dbReference type="ChEBI" id="CHEBI:64683"/>
        <dbReference type="ChEBI" id="CHEBI:77272"/>
    </reaction>
</comment>
<dbReference type="PANTHER" id="PTHR46118:SF4">
    <property type="entry name" value="PROTEIN ABHD11"/>
    <property type="match status" value="1"/>
</dbReference>